<feature type="transmembrane region" description="Helical" evidence="8">
    <location>
        <begin position="40"/>
        <end position="60"/>
    </location>
</feature>
<dbReference type="SUPFAM" id="SSF103473">
    <property type="entry name" value="MFS general substrate transporter"/>
    <property type="match status" value="1"/>
</dbReference>
<dbReference type="InterPro" id="IPR024989">
    <property type="entry name" value="MFS_assoc_dom"/>
</dbReference>
<gene>
    <name evidence="10" type="ORF">GI584_14025</name>
</gene>
<evidence type="ECO:0000256" key="4">
    <source>
        <dbReference type="ARBA" id="ARBA00022519"/>
    </source>
</evidence>
<evidence type="ECO:0000256" key="3">
    <source>
        <dbReference type="ARBA" id="ARBA00022475"/>
    </source>
</evidence>
<dbReference type="GO" id="GO:0030395">
    <property type="term" value="F:lactose binding"/>
    <property type="evidence" value="ECO:0007669"/>
    <property type="project" value="TreeGrafter"/>
</dbReference>
<evidence type="ECO:0000313" key="10">
    <source>
        <dbReference type="EMBL" id="QGH35092.1"/>
    </source>
</evidence>
<proteinExistence type="predicted"/>
<dbReference type="PANTHER" id="PTHR23522:SF10">
    <property type="entry name" value="3-PHENYLPROPIONIC ACID TRANSPORTER-RELATED"/>
    <property type="match status" value="1"/>
</dbReference>
<keyword evidence="2" id="KW-0813">Transport</keyword>
<feature type="transmembrane region" description="Helical" evidence="8">
    <location>
        <begin position="95"/>
        <end position="115"/>
    </location>
</feature>
<evidence type="ECO:0000256" key="1">
    <source>
        <dbReference type="ARBA" id="ARBA00004429"/>
    </source>
</evidence>
<keyword evidence="7 8" id="KW-0472">Membrane</keyword>
<dbReference type="Pfam" id="PF12832">
    <property type="entry name" value="MFS_1_like"/>
    <property type="match status" value="1"/>
</dbReference>
<evidence type="ECO:0000256" key="5">
    <source>
        <dbReference type="ARBA" id="ARBA00022692"/>
    </source>
</evidence>
<feature type="transmembrane region" description="Helical" evidence="8">
    <location>
        <begin position="161"/>
        <end position="179"/>
    </location>
</feature>
<dbReference type="Proteomes" id="UP000339690">
    <property type="component" value="Chromosome"/>
</dbReference>
<dbReference type="Gene3D" id="1.20.1250.20">
    <property type="entry name" value="MFS general substrate transporter like domains"/>
    <property type="match status" value="2"/>
</dbReference>
<keyword evidence="3" id="KW-1003">Cell membrane</keyword>
<dbReference type="KEGG" id="grc:GI584_14025"/>
<dbReference type="AlphaFoldDB" id="A0A5Q2TLY2"/>
<feature type="transmembrane region" description="Helical" evidence="8">
    <location>
        <begin position="329"/>
        <end position="350"/>
    </location>
</feature>
<evidence type="ECO:0000256" key="2">
    <source>
        <dbReference type="ARBA" id="ARBA00022448"/>
    </source>
</evidence>
<feature type="transmembrane region" description="Helical" evidence="8">
    <location>
        <begin position="292"/>
        <end position="317"/>
    </location>
</feature>
<accession>A0A5Q2TLY2</accession>
<reference evidence="10 11" key="1">
    <citation type="submission" date="2019-11" db="EMBL/GenBank/DDBJ databases">
        <title>Gracilibacillus salitolerans sp. nov., a moderate halophile isolated from a saline soil in northwest China.</title>
        <authorList>
            <person name="Gan L."/>
        </authorList>
    </citation>
    <scope>NUCLEOTIDE SEQUENCE [LARGE SCALE GENOMIC DNA]</scope>
    <source>
        <strain evidence="10 11">SCU50</strain>
    </source>
</reference>
<evidence type="ECO:0000256" key="7">
    <source>
        <dbReference type="ARBA" id="ARBA00023136"/>
    </source>
</evidence>
<evidence type="ECO:0000256" key="8">
    <source>
        <dbReference type="SAM" id="Phobius"/>
    </source>
</evidence>
<evidence type="ECO:0000256" key="6">
    <source>
        <dbReference type="ARBA" id="ARBA00022989"/>
    </source>
</evidence>
<feature type="transmembrane region" description="Helical" evidence="8">
    <location>
        <begin position="231"/>
        <end position="254"/>
    </location>
</feature>
<dbReference type="RefSeq" id="WP_100360072.1">
    <property type="nucleotide sequence ID" value="NZ_CP045915.1"/>
</dbReference>
<keyword evidence="5 8" id="KW-0812">Transmembrane</keyword>
<feature type="transmembrane region" description="Helical" evidence="8">
    <location>
        <begin position="12"/>
        <end position="34"/>
    </location>
</feature>
<organism evidence="10 11">
    <name type="scientific">Gracilibacillus salitolerans</name>
    <dbReference type="NCBI Taxonomy" id="2663022"/>
    <lineage>
        <taxon>Bacteria</taxon>
        <taxon>Bacillati</taxon>
        <taxon>Bacillota</taxon>
        <taxon>Bacilli</taxon>
        <taxon>Bacillales</taxon>
        <taxon>Bacillaceae</taxon>
        <taxon>Gracilibacillus</taxon>
    </lineage>
</organism>
<feature type="transmembrane region" description="Helical" evidence="8">
    <location>
        <begin position="266"/>
        <end position="286"/>
    </location>
</feature>
<feature type="transmembrane region" description="Helical" evidence="8">
    <location>
        <begin position="356"/>
        <end position="377"/>
    </location>
</feature>
<feature type="transmembrane region" description="Helical" evidence="8">
    <location>
        <begin position="136"/>
        <end position="155"/>
    </location>
</feature>
<dbReference type="PANTHER" id="PTHR23522">
    <property type="entry name" value="BLL5896 PROTEIN"/>
    <property type="match status" value="1"/>
</dbReference>
<dbReference type="InterPro" id="IPR026032">
    <property type="entry name" value="HcaT-like"/>
</dbReference>
<feature type="transmembrane region" description="Helical" evidence="8">
    <location>
        <begin position="72"/>
        <end position="89"/>
    </location>
</feature>
<keyword evidence="4" id="KW-0997">Cell inner membrane</keyword>
<evidence type="ECO:0000259" key="9">
    <source>
        <dbReference type="Pfam" id="PF12832"/>
    </source>
</evidence>
<keyword evidence="11" id="KW-1185">Reference proteome</keyword>
<dbReference type="InterPro" id="IPR036259">
    <property type="entry name" value="MFS_trans_sf"/>
</dbReference>
<keyword evidence="6 8" id="KW-1133">Transmembrane helix</keyword>
<comment type="subcellular location">
    <subcellularLocation>
        <location evidence="1">Cell inner membrane</location>
        <topology evidence="1">Multi-pass membrane protein</topology>
    </subcellularLocation>
</comment>
<name>A0A5Q2TLY2_9BACI</name>
<feature type="domain" description="Major facilitator superfamily associated" evidence="9">
    <location>
        <begin position="10"/>
        <end position="360"/>
    </location>
</feature>
<sequence>MSNKRQIRFLKALTLFNASHKGLILPFLPLFLSFRGFSSVEIGTILGIAPMVSIVAQPFCGYISDKYKTIKGLLLFLYFAVIAVSFSIFFSTSFIIVFISFIAFHFVMSPAGPLLDSMAIKSLGAKKRDQYGKIRLWGSVGFAFTAIVSGPILGWIGIHNIYILFWILILLLISLTLFLKDNNHSADPVSLQGVKEVLTNKGFMLFLFLCFLVMIPHRMNDTMLVLHLEDLGATTFLVGAAWALAAFSEVPVFYFLTQKILHFHHLFLLGIVAMFFTIRWLLYGFIESAEWIVFFQISQGLTFGLFWLVALQTAVSFVPNHLRSTGQALLMSTCFGLGGAVGGTTGGAIFDTFGSQTMYQLMATMTFLAMIGIFTTYKLKKLNDE</sequence>
<feature type="transmembrane region" description="Helical" evidence="8">
    <location>
        <begin position="200"/>
        <end position="219"/>
    </location>
</feature>
<dbReference type="GO" id="GO:0015528">
    <property type="term" value="F:lactose:proton symporter activity"/>
    <property type="evidence" value="ECO:0007669"/>
    <property type="project" value="TreeGrafter"/>
</dbReference>
<protein>
    <submittedName>
        <fullName evidence="10">MFS transporter</fullName>
    </submittedName>
</protein>
<dbReference type="PIRSF" id="PIRSF004925">
    <property type="entry name" value="HcaT"/>
    <property type="match status" value="1"/>
</dbReference>
<dbReference type="EMBL" id="CP045915">
    <property type="protein sequence ID" value="QGH35092.1"/>
    <property type="molecule type" value="Genomic_DNA"/>
</dbReference>
<dbReference type="GO" id="GO:0005886">
    <property type="term" value="C:plasma membrane"/>
    <property type="evidence" value="ECO:0007669"/>
    <property type="project" value="UniProtKB-SubCell"/>
</dbReference>
<evidence type="ECO:0000313" key="11">
    <source>
        <dbReference type="Proteomes" id="UP000339690"/>
    </source>
</evidence>